<dbReference type="EMBL" id="VUKU01022854">
    <property type="protein sequence ID" value="KAF1407243.1"/>
    <property type="molecule type" value="Genomic_DNA"/>
</dbReference>
<keyword evidence="3" id="KW-1185">Reference proteome</keyword>
<name>A0A8J4I5C2_SPHME</name>
<sequence>NPLWKLMQASYLILNKTSPNLTEHCWLCYGIRPPFYEAIGISQAPKHMNGSNPASCTWNTEKQGITLTQVIGKGVCIG</sequence>
<dbReference type="AlphaFoldDB" id="A0A8J4I5C2"/>
<proteinExistence type="predicted"/>
<gene>
    <name evidence="2" type="ORF">FQV24_0000959</name>
    <name evidence="1" type="ORF">FQV24_0015776</name>
</gene>
<dbReference type="InterPro" id="IPR018154">
    <property type="entry name" value="TLV/ENV_coat_polyprotein"/>
</dbReference>
<dbReference type="Pfam" id="PF00429">
    <property type="entry name" value="TLV_coat"/>
    <property type="match status" value="1"/>
</dbReference>
<reference evidence="1 3" key="1">
    <citation type="journal article" date="2019" name="Gigascience">
        <title>High-coverage genomes to elucidate the evolution of penguins.</title>
        <authorList>
            <person name="Pan H."/>
            <person name="Cole T.L."/>
            <person name="Bi X."/>
            <person name="Fang M."/>
            <person name="Zhou C."/>
            <person name="Yang Z."/>
            <person name="Ksepka D.T."/>
            <person name="Hart T."/>
            <person name="Bouzat J.L."/>
            <person name="Argilla L.S."/>
            <person name="Bertelsen M.F."/>
            <person name="Boersma P.D."/>
            <person name="Bost C.A."/>
            <person name="Cherel Y."/>
            <person name="Dann P."/>
            <person name="Fiddaman S.R."/>
            <person name="Howard P."/>
            <person name="Labuschagne K."/>
            <person name="Mattern T."/>
            <person name="Miller G."/>
            <person name="Parker P."/>
            <person name="Phillips R.A."/>
            <person name="Quillfeldt P."/>
            <person name="Ryan P.G."/>
            <person name="Taylor H."/>
            <person name="Thompson D.R."/>
            <person name="Young M.J."/>
            <person name="Ellegaard M.R."/>
            <person name="Gilbert M.T.P."/>
            <person name="Sinding M.S."/>
            <person name="Pacheco G."/>
            <person name="Shepherd L.D."/>
            <person name="Tennyson A.J.D."/>
            <person name="Grosser S."/>
            <person name="Kay E."/>
            <person name="Nupen L.J."/>
            <person name="Ellenberg U."/>
            <person name="Houston D.M."/>
            <person name="Reeve A.H."/>
            <person name="Johnson K."/>
            <person name="Masello J.F."/>
            <person name="Stracke T."/>
            <person name="McKinlay B."/>
            <person name="Borboroglu P.G."/>
            <person name="Zhang D.X."/>
            <person name="Zhang G."/>
        </authorList>
    </citation>
    <scope>NUCLEOTIDE SEQUENCE [LARGE SCALE GENOMIC DNA]</scope>
    <source>
        <strain evidence="1">GAPE 212</strain>
    </source>
</reference>
<feature type="non-terminal residue" evidence="1">
    <location>
        <position position="1"/>
    </location>
</feature>
<dbReference type="EMBL" id="VUKU01012012">
    <property type="protein sequence ID" value="KAF1436441.1"/>
    <property type="molecule type" value="Genomic_DNA"/>
</dbReference>
<evidence type="ECO:0000313" key="2">
    <source>
        <dbReference type="EMBL" id="KAF1436441.1"/>
    </source>
</evidence>
<evidence type="ECO:0000313" key="1">
    <source>
        <dbReference type="EMBL" id="KAF1407243.1"/>
    </source>
</evidence>
<feature type="non-terminal residue" evidence="1">
    <location>
        <position position="78"/>
    </location>
</feature>
<organism evidence="1 3">
    <name type="scientific">Spheniscus mendiculus</name>
    <name type="common">Galapagos penguin</name>
    <dbReference type="NCBI Taxonomy" id="156760"/>
    <lineage>
        <taxon>Eukaryota</taxon>
        <taxon>Metazoa</taxon>
        <taxon>Chordata</taxon>
        <taxon>Craniata</taxon>
        <taxon>Vertebrata</taxon>
        <taxon>Euteleostomi</taxon>
        <taxon>Archelosauria</taxon>
        <taxon>Archosauria</taxon>
        <taxon>Dinosauria</taxon>
        <taxon>Saurischia</taxon>
        <taxon>Theropoda</taxon>
        <taxon>Coelurosauria</taxon>
        <taxon>Aves</taxon>
        <taxon>Neognathae</taxon>
        <taxon>Neoaves</taxon>
        <taxon>Aequornithes</taxon>
        <taxon>Sphenisciformes</taxon>
        <taxon>Spheniscidae</taxon>
        <taxon>Spheniscus</taxon>
    </lineage>
</organism>
<comment type="caution">
    <text evidence="1">The sequence shown here is derived from an EMBL/GenBank/DDBJ whole genome shotgun (WGS) entry which is preliminary data.</text>
</comment>
<evidence type="ECO:0000313" key="3">
    <source>
        <dbReference type="Proteomes" id="UP000785099"/>
    </source>
</evidence>
<protein>
    <submittedName>
        <fullName evidence="1">MLV-related proviral Env polyprotein</fullName>
    </submittedName>
</protein>
<dbReference type="Proteomes" id="UP000785099">
    <property type="component" value="Unassembled WGS sequence"/>
</dbReference>
<accession>A0A8J4I5C2</accession>